<dbReference type="EMBL" id="CP159289">
    <property type="protein sequence ID" value="XCH25502.1"/>
    <property type="molecule type" value="Genomic_DNA"/>
</dbReference>
<evidence type="ECO:0000313" key="1">
    <source>
        <dbReference type="EMBL" id="XCH25502.1"/>
    </source>
</evidence>
<proteinExistence type="predicted"/>
<dbReference type="RefSeq" id="WP_353720802.1">
    <property type="nucleotide sequence ID" value="NZ_CP159289.1"/>
</dbReference>
<dbReference type="AlphaFoldDB" id="A0AAU8FLN8"/>
<accession>A0AAU8FLN8</accession>
<reference evidence="1" key="1">
    <citation type="submission" date="2024-06" db="EMBL/GenBank/DDBJ databases">
        <title>Sequencing and assembly of the genome of Dyadobacter sp. strain 676, a symbiont of Cyamopsis tetragonoloba.</title>
        <authorList>
            <person name="Guro P."/>
            <person name="Sazanova A."/>
            <person name="Kuznetsova I."/>
            <person name="Belimov A."/>
            <person name="Safronova V."/>
        </authorList>
    </citation>
    <scope>NUCLEOTIDE SEQUENCE</scope>
    <source>
        <strain evidence="1">676</strain>
    </source>
</reference>
<dbReference type="Pfam" id="PF07394">
    <property type="entry name" value="DUF1501"/>
    <property type="match status" value="1"/>
</dbReference>
<dbReference type="PANTHER" id="PTHR43737">
    <property type="entry name" value="BLL7424 PROTEIN"/>
    <property type="match status" value="1"/>
</dbReference>
<sequence>MKRRDFMSAASSLMVPVVLNGFGIRTFAKGSALVRALKQTSAANNDRVLVIVYLAGGNDGLNTVIPLEYYSQYYGLRSNIAIPEASALKLAGAPETGFHPVMTGMRDLYNEGKLAIINSVSYPNPDQSHYRSTDIWMTAVDSNRYATSGWAGRYLSDRFAGYPEAYPNSEMEDPLAVQIGQIATTTLFGERAVSTGVNIQDPNAFYQLIGENNQAVSAPLPCCDAGDLLSYVRQKQVLAVGYASEIKAAADAGKNLGAYPDASQKNELAEQLKIVARLIHGGLKSKIYYVELGGFDTHSGQVGTNTTEGVHATLLKKLSDAIYAFQNDLKLQGIEDKVLGMTFSDFGRRASSNASKGTDHGIGAPMFVFGTGIKRQVIGTNPDLVNGLLPPAPDPGISNRDIKMQIDFRRVYADILNDWFGTAGSKTDQILYRDFKTTSLFSDTVQTIASGAWPNPEIWSNGRVPDSKAIVRINSGHTVDVAQNITAKDVKVESGGKLKFLGDYTVNITG</sequence>
<protein>
    <submittedName>
        <fullName evidence="1">DUF1501 domain-containing protein</fullName>
    </submittedName>
</protein>
<name>A0AAU8FLN8_9BACT</name>
<gene>
    <name evidence="1" type="ORF">ABV298_03480</name>
</gene>
<dbReference type="InterPro" id="IPR010869">
    <property type="entry name" value="DUF1501"/>
</dbReference>
<dbReference type="PANTHER" id="PTHR43737:SF1">
    <property type="entry name" value="DUF1501 DOMAIN-CONTAINING PROTEIN"/>
    <property type="match status" value="1"/>
</dbReference>
<organism evidence="1">
    <name type="scientific">Dyadobacter sp. 676</name>
    <dbReference type="NCBI Taxonomy" id="3088362"/>
    <lineage>
        <taxon>Bacteria</taxon>
        <taxon>Pseudomonadati</taxon>
        <taxon>Bacteroidota</taxon>
        <taxon>Cytophagia</taxon>
        <taxon>Cytophagales</taxon>
        <taxon>Spirosomataceae</taxon>
        <taxon>Dyadobacter</taxon>
    </lineage>
</organism>